<dbReference type="PROSITE" id="PS00012">
    <property type="entry name" value="PHOSPHOPANTETHEINE"/>
    <property type="match status" value="2"/>
</dbReference>
<dbReference type="InterPro" id="IPR001242">
    <property type="entry name" value="Condensation_dom"/>
</dbReference>
<comment type="caution">
    <text evidence="6">The sequence shown here is derived from an EMBL/GenBank/DDBJ whole genome shotgun (WGS) entry which is preliminary data.</text>
</comment>
<dbReference type="SUPFAM" id="SSF47336">
    <property type="entry name" value="ACP-like"/>
    <property type="match status" value="2"/>
</dbReference>
<name>A0A7K3LMH9_9ACTN</name>
<dbReference type="Gene3D" id="3.30.559.30">
    <property type="entry name" value="Nonribosomal peptide synthetase, condensation domain"/>
    <property type="match status" value="3"/>
</dbReference>
<dbReference type="Gene3D" id="3.30.559.10">
    <property type="entry name" value="Chloramphenicol acetyltransferase-like domain"/>
    <property type="match status" value="3"/>
</dbReference>
<feature type="region of interest" description="Disordered" evidence="4">
    <location>
        <begin position="1969"/>
        <end position="1990"/>
    </location>
</feature>
<dbReference type="PANTHER" id="PTHR45527:SF1">
    <property type="entry name" value="FATTY ACID SYNTHASE"/>
    <property type="match status" value="1"/>
</dbReference>
<protein>
    <submittedName>
        <fullName evidence="6">Amino acid adenylation domain-containing protein</fullName>
    </submittedName>
</protein>
<dbReference type="InterPro" id="IPR042099">
    <property type="entry name" value="ANL_N_sf"/>
</dbReference>
<feature type="compositionally biased region" description="Basic and acidic residues" evidence="4">
    <location>
        <begin position="568"/>
        <end position="577"/>
    </location>
</feature>
<dbReference type="PROSITE" id="PS00455">
    <property type="entry name" value="AMP_BINDING"/>
    <property type="match status" value="2"/>
</dbReference>
<dbReference type="InterPro" id="IPR036736">
    <property type="entry name" value="ACP-like_sf"/>
</dbReference>
<keyword evidence="3" id="KW-0597">Phosphoprotein</keyword>
<dbReference type="GO" id="GO:0031177">
    <property type="term" value="F:phosphopantetheine binding"/>
    <property type="evidence" value="ECO:0007669"/>
    <property type="project" value="InterPro"/>
</dbReference>
<accession>A0A7K3LMH9</accession>
<dbReference type="InterPro" id="IPR023213">
    <property type="entry name" value="CAT-like_dom_sf"/>
</dbReference>
<dbReference type="InterPro" id="IPR025110">
    <property type="entry name" value="AMP-bd_C"/>
</dbReference>
<feature type="domain" description="Carrier" evidence="5">
    <location>
        <begin position="1990"/>
        <end position="2066"/>
    </location>
</feature>
<organism evidence="6 7">
    <name type="scientific">Gordonia desulfuricans</name>
    <dbReference type="NCBI Taxonomy" id="89051"/>
    <lineage>
        <taxon>Bacteria</taxon>
        <taxon>Bacillati</taxon>
        <taxon>Actinomycetota</taxon>
        <taxon>Actinomycetes</taxon>
        <taxon>Mycobacteriales</taxon>
        <taxon>Gordoniaceae</taxon>
        <taxon>Gordonia</taxon>
    </lineage>
</organism>
<feature type="region of interest" description="Disordered" evidence="4">
    <location>
        <begin position="565"/>
        <end position="587"/>
    </location>
</feature>
<evidence type="ECO:0000256" key="3">
    <source>
        <dbReference type="ARBA" id="ARBA00022553"/>
    </source>
</evidence>
<dbReference type="Gene3D" id="1.10.1200.10">
    <property type="entry name" value="ACP-like"/>
    <property type="match status" value="2"/>
</dbReference>
<keyword evidence="7" id="KW-1185">Reference proteome</keyword>
<evidence type="ECO:0000313" key="6">
    <source>
        <dbReference type="EMBL" id="NDK89388.1"/>
    </source>
</evidence>
<dbReference type="SUPFAM" id="SSF56801">
    <property type="entry name" value="Acetyl-CoA synthetase-like"/>
    <property type="match status" value="2"/>
</dbReference>
<comment type="cofactor">
    <cofactor evidence="1">
        <name>pantetheine 4'-phosphate</name>
        <dbReference type="ChEBI" id="CHEBI:47942"/>
    </cofactor>
</comment>
<dbReference type="GO" id="GO:0044550">
    <property type="term" value="P:secondary metabolite biosynthetic process"/>
    <property type="evidence" value="ECO:0007669"/>
    <property type="project" value="TreeGrafter"/>
</dbReference>
<dbReference type="EMBL" id="JAADZU010000016">
    <property type="protein sequence ID" value="NDK89388.1"/>
    <property type="molecule type" value="Genomic_DNA"/>
</dbReference>
<dbReference type="InterPro" id="IPR020806">
    <property type="entry name" value="PKS_PP-bd"/>
</dbReference>
<dbReference type="CDD" id="cd17643">
    <property type="entry name" value="A_NRPS_Cytc1-like"/>
    <property type="match status" value="1"/>
</dbReference>
<dbReference type="Gene3D" id="3.30.300.30">
    <property type="match status" value="2"/>
</dbReference>
<dbReference type="CDD" id="cd05930">
    <property type="entry name" value="A_NRPS"/>
    <property type="match status" value="1"/>
</dbReference>
<feature type="compositionally biased region" description="Low complexity" evidence="4">
    <location>
        <begin position="926"/>
        <end position="941"/>
    </location>
</feature>
<dbReference type="Gene3D" id="3.40.50.12780">
    <property type="entry name" value="N-terminal domain of ligase-like"/>
    <property type="match status" value="2"/>
</dbReference>
<dbReference type="InterPro" id="IPR006162">
    <property type="entry name" value="Ppantetheine_attach_site"/>
</dbReference>
<dbReference type="Proteomes" id="UP000466307">
    <property type="component" value="Unassembled WGS sequence"/>
</dbReference>
<feature type="region of interest" description="Disordered" evidence="4">
    <location>
        <begin position="920"/>
        <end position="943"/>
    </location>
</feature>
<gene>
    <name evidence="6" type="ORF">GYA93_07300</name>
</gene>
<dbReference type="FunFam" id="3.40.50.12780:FF:000012">
    <property type="entry name" value="Non-ribosomal peptide synthetase"/>
    <property type="match status" value="1"/>
</dbReference>
<dbReference type="RefSeq" id="WP_162128761.1">
    <property type="nucleotide sequence ID" value="NZ_JAADZU010000016.1"/>
</dbReference>
<evidence type="ECO:0000256" key="2">
    <source>
        <dbReference type="ARBA" id="ARBA00022450"/>
    </source>
</evidence>
<dbReference type="SUPFAM" id="SSF52777">
    <property type="entry name" value="CoA-dependent acyltransferases"/>
    <property type="match status" value="6"/>
</dbReference>
<dbReference type="GO" id="GO:0003824">
    <property type="term" value="F:catalytic activity"/>
    <property type="evidence" value="ECO:0007669"/>
    <property type="project" value="InterPro"/>
</dbReference>
<feature type="domain" description="Carrier" evidence="5">
    <location>
        <begin position="938"/>
        <end position="1012"/>
    </location>
</feature>
<keyword evidence="2" id="KW-0596">Phosphopantetheine</keyword>
<evidence type="ECO:0000313" key="7">
    <source>
        <dbReference type="Proteomes" id="UP000466307"/>
    </source>
</evidence>
<dbReference type="InterPro" id="IPR010071">
    <property type="entry name" value="AA_adenyl_dom"/>
</dbReference>
<dbReference type="GO" id="GO:0008610">
    <property type="term" value="P:lipid biosynthetic process"/>
    <property type="evidence" value="ECO:0007669"/>
    <property type="project" value="UniProtKB-ARBA"/>
</dbReference>
<dbReference type="GO" id="GO:0043041">
    <property type="term" value="P:amino acid activation for nonribosomal peptide biosynthetic process"/>
    <property type="evidence" value="ECO:0007669"/>
    <property type="project" value="TreeGrafter"/>
</dbReference>
<evidence type="ECO:0000259" key="5">
    <source>
        <dbReference type="PROSITE" id="PS50075"/>
    </source>
</evidence>
<feature type="region of interest" description="Disordered" evidence="4">
    <location>
        <begin position="1012"/>
        <end position="1038"/>
    </location>
</feature>
<dbReference type="NCBIfam" id="TIGR01733">
    <property type="entry name" value="AA-adenyl-dom"/>
    <property type="match status" value="2"/>
</dbReference>
<dbReference type="Pfam" id="PF00501">
    <property type="entry name" value="AMP-binding"/>
    <property type="match status" value="2"/>
</dbReference>
<reference evidence="6 7" key="1">
    <citation type="submission" date="2020-01" db="EMBL/GenBank/DDBJ databases">
        <title>Investigation of new actinobacteria for the biodesulphurisation of diesel fuel.</title>
        <authorList>
            <person name="Athi Narayanan S.M."/>
        </authorList>
    </citation>
    <scope>NUCLEOTIDE SEQUENCE [LARGE SCALE GENOMIC DNA]</scope>
    <source>
        <strain evidence="6 7">213E</strain>
    </source>
</reference>
<dbReference type="InterPro" id="IPR009081">
    <property type="entry name" value="PP-bd_ACP"/>
</dbReference>
<dbReference type="GO" id="GO:0005737">
    <property type="term" value="C:cytoplasm"/>
    <property type="evidence" value="ECO:0007669"/>
    <property type="project" value="TreeGrafter"/>
</dbReference>
<dbReference type="InterPro" id="IPR000873">
    <property type="entry name" value="AMP-dep_synth/lig_dom"/>
</dbReference>
<dbReference type="SMART" id="SM00823">
    <property type="entry name" value="PKS_PP"/>
    <property type="match status" value="2"/>
</dbReference>
<dbReference type="PANTHER" id="PTHR45527">
    <property type="entry name" value="NONRIBOSOMAL PEPTIDE SYNTHETASE"/>
    <property type="match status" value="1"/>
</dbReference>
<dbReference type="PROSITE" id="PS50075">
    <property type="entry name" value="CARRIER"/>
    <property type="match status" value="2"/>
</dbReference>
<dbReference type="InterPro" id="IPR045851">
    <property type="entry name" value="AMP-bd_C_sf"/>
</dbReference>
<dbReference type="UniPathway" id="UPA00011"/>
<sequence length="2539" mass="266170">MTTTDTSTPAAPALDDVLPLTGLQEAIVYHSTRPRPAGTPDPYLILADVDLALHVPVDTDLTTRVTAALGTVMARHATLRTSYTRRRTGAPVARVHADVEVPLETCDLGTAEDLDSLRRRERIRGIALTSPPPFRAVLAADDTDAQPRRHLLVVAHHIALDGWSIHRLFDEVVRLLRGETLPAPAPVSEFLRWREGRPDDLGIWREVLSGLDSPTLVARSRRADTSGGRVISHRLGADESERLREWARAHGASLNTVIQVAWALVLADLTDTDDVVFGAVVSGRDPSVDRVDEMVGMLINTIPVRIVLDPRESLPALVSRVQREQLSLIGHHQTPLGDIQSALGMGELFDTVVVFESFPRGPVRPHIEDENSYAATILVEDDPQIRILLERPQATTADGVAERACAELLPQLVRTLTALPERPDATAATLPRSDAPPLGAAALDAVPTLPFEPVAEQIARATDADPDRAAVIVGEHTLRYADLDALTGRIADGLRTRGIGPESVVAVHQHRGAALVASILAVLRVGATYLPIDPGYPSARITFMLDDSRPDLVLDDATAELLSAAPDVADRPADRGPDGPVASSGTHPDSSAYLVYTSGSTGTPKAVLGTAGALANRVAWAAANWDGRVVLAKSSVAFIDGTTELLGALAAGATVVLADDAVTRDALALAELADAHEVDQITAVPPLAQAVAEAAPGYAPRRWIVSGEPLVPATREILTASGAEVVNSYGSSEVAGDVTMGTTVDGPVTVGLPVAGTTVVVLDRLLRPVPTGVAGEIYVGGPQLARGYRGRPEWTAARFVADPAGAGRRLYRTGDRGEIDVAGRIILHGRADSQVKIRGVRVELGEIEAALAAVDGVRDAAVRAVTDASGSTRVDAYVSGRADLAAPEVTAALADSLPAAMVPATVTVLAALPLTPGGKVDRRALPEPARASAAPSRGPATDAERAVVDAARAVLGRDAGPEDDFFDLGGHSLSATRMLTRLRVATGRRLTIADVFDHPVLADLAGLLSPADPDTAGPGGTSPGIAAATPARPVAGERPDPLPLSPAQRRLLFQSGVDDSAYTVAFTVRLDARPGSAIDVDALAASLTGIVARHEVLRTRIVDGVPVIDEASGITVALPEHRPAATDVDDLITELGARPYDLATDHVLRADLVRVDTTGPDGGTGADSAILLITVHHIAADEWSAGRLFDELAAGYHGTPVAAPAVQFTDHTVWQLDQLGVASDPNSLAAQQIQFWTGQLAGIADEVGPPVDRPRPAEPSHRGDQIDRDLPAELVTALDRQAAATGTTRFMLVHAAVAVALSASGAGDDIVVGTPFAGRTTAAAEELIGMFVNTLALRTDLAGDPTLDEVIGRIRRTDVDAYAHADLPFDEVVGALAPERSLSRHPVFQTMVQYRDPIVAPDFAGLDATPLFPPTRTSKFDLTFEFVGLTPGLRLRLEYATDLFDHATAQRLAERTLYVLRALVEHPERHLAALRMPDAADTVPALPAVSDEPARAGGATTLWEVFARAADEHATRTAVTDTAGSLTYAELGSRSERLAAQLIADGVRPGDLVALLLPRGADQVIALLAVLRAGGAYVPIDPDYPDERITATLADARPTVTVDADYCARVAPTGTPVPPVAVSPGHPAYVIYTSGSTGRPKGVTISHANVLALLSATRDLVRTDADDVWTLFHSYAFDFSVWEIWGALSTGARLVVPDRATTRSPADFAALLDAEGVTVLNQTPSAFYALDATLADTTADLASVRHLVFGGEALDAQRLTGFLRQRPLVQAVNMYGITEITVHATYLPIDARSSETSTGSDVGALLPGFTGRLLDTLMRPVPVGVVGELYLSGPQVARAYLGRPELSAVRFVADPGGHGTVSYRTGDLFRLTEDGGFHYVGRADTQVKIRGFRIELGEVRSAIAAVDGVRDAAVITRPGPGDTHRLLAYVVTDGVTPDDVHAALQQSLPEHMVPSAVVGIDRIPLTTNGKTDAAALPEPRSGTAAADRRRPADAVEAALLEIFAETLRLEPDEIALDDDFFALGGDSIVSTTLVNRARRHGLRLRTRDVFTQRTIEGLAGVAEPIDEGDARSEGTDRATGAAASGVIALLPIMHRLRELGGTIDRHNQSLVVDVPADATPQSVTTALQVVLDRHPALRTTLDVVAGGVWTLTAGEPGSVRATDVLEVVAADAHGSVADTVAAVSDAAAGRLSPTTGRMVAAVHLTPVTAGAAGRLVLVIHHLAIDGVSRRILIDDLAAAHETGRTTDAADGVPFAQVAADIATRAVAPELLGEVAHWAQVLAPGGDLVPGRPAIRGTVGAQQRYQVSLPVALSQAILTEVPARLDVGITSVFLGALRVAASAVTATGDLVVDTERHGRDTEAAGLGELDLSRTVGWFTTMAPLRLPALADGDVTAAIATAEQQWREMPSAGAGFGMLRYLNPQTAMAMATMPGAGVLLNYLGRFTVGTGGAWQPSAESTALRTAADPDLGVAHPLEIEIVCRDESAGPVITATFIHLPDQLDADLVAALAAGWCAALAELVPGGDAAHGSSPGESNPAV</sequence>
<dbReference type="Pfam" id="PF00668">
    <property type="entry name" value="Condensation"/>
    <property type="match status" value="3"/>
</dbReference>
<evidence type="ECO:0000256" key="4">
    <source>
        <dbReference type="SAM" id="MobiDB-lite"/>
    </source>
</evidence>
<dbReference type="InterPro" id="IPR020845">
    <property type="entry name" value="AMP-binding_CS"/>
</dbReference>
<dbReference type="Pfam" id="PF13193">
    <property type="entry name" value="AMP-binding_C"/>
    <property type="match status" value="2"/>
</dbReference>
<proteinExistence type="predicted"/>
<evidence type="ECO:0000256" key="1">
    <source>
        <dbReference type="ARBA" id="ARBA00001957"/>
    </source>
</evidence>
<dbReference type="Pfam" id="PF00550">
    <property type="entry name" value="PP-binding"/>
    <property type="match status" value="2"/>
</dbReference>